<evidence type="ECO:0000256" key="2">
    <source>
        <dbReference type="SAM" id="SignalP"/>
    </source>
</evidence>
<organism evidence="3 4">
    <name type="scientific">Pseudoflavonifractor intestinihominis</name>
    <dbReference type="NCBI Taxonomy" id="3133171"/>
    <lineage>
        <taxon>Bacteria</taxon>
        <taxon>Bacillati</taxon>
        <taxon>Bacillota</taxon>
        <taxon>Clostridia</taxon>
        <taxon>Eubacteriales</taxon>
        <taxon>Oscillospiraceae</taxon>
        <taxon>Pseudoflavonifractor</taxon>
    </lineage>
</organism>
<name>A0ABV1EC45_9FIRM</name>
<dbReference type="Proteomes" id="UP001464378">
    <property type="component" value="Unassembled WGS sequence"/>
</dbReference>
<gene>
    <name evidence="3" type="ORF">WMO64_15675</name>
</gene>
<feature type="region of interest" description="Disordered" evidence="1">
    <location>
        <begin position="283"/>
        <end position="319"/>
    </location>
</feature>
<dbReference type="Pfam" id="PF20316">
    <property type="entry name" value="DUF6612"/>
    <property type="match status" value="1"/>
</dbReference>
<dbReference type="Gene3D" id="2.50.20.20">
    <property type="match status" value="1"/>
</dbReference>
<dbReference type="InterPro" id="IPR046720">
    <property type="entry name" value="DUF6612"/>
</dbReference>
<keyword evidence="4" id="KW-1185">Reference proteome</keyword>
<proteinExistence type="predicted"/>
<accession>A0ABV1EC45</accession>
<dbReference type="RefSeq" id="WP_349232582.1">
    <property type="nucleotide sequence ID" value="NZ_JBBMFK010000035.1"/>
</dbReference>
<evidence type="ECO:0000256" key="1">
    <source>
        <dbReference type="SAM" id="MobiDB-lite"/>
    </source>
</evidence>
<evidence type="ECO:0000313" key="4">
    <source>
        <dbReference type="Proteomes" id="UP001464378"/>
    </source>
</evidence>
<dbReference type="PROSITE" id="PS51257">
    <property type="entry name" value="PROKAR_LIPOPROTEIN"/>
    <property type="match status" value="1"/>
</dbReference>
<feature type="compositionally biased region" description="Low complexity" evidence="1">
    <location>
        <begin position="285"/>
        <end position="309"/>
    </location>
</feature>
<feature type="chain" id="PRO_5045256326" evidence="2">
    <location>
        <begin position="25"/>
        <end position="319"/>
    </location>
</feature>
<protein>
    <submittedName>
        <fullName evidence="3">DUF6612 family protein</fullName>
    </submittedName>
</protein>
<reference evidence="3 4" key="1">
    <citation type="submission" date="2024-03" db="EMBL/GenBank/DDBJ databases">
        <title>Human intestinal bacterial collection.</title>
        <authorList>
            <person name="Pauvert C."/>
            <person name="Hitch T.C.A."/>
            <person name="Clavel T."/>
        </authorList>
    </citation>
    <scope>NUCLEOTIDE SEQUENCE [LARGE SCALE GENOMIC DNA]</scope>
    <source>
        <strain evidence="3 4">CLA-AP-H29</strain>
    </source>
</reference>
<comment type="caution">
    <text evidence="3">The sequence shown here is derived from an EMBL/GenBank/DDBJ whole genome shotgun (WGS) entry which is preliminary data.</text>
</comment>
<dbReference type="SUPFAM" id="SSF89392">
    <property type="entry name" value="Prokaryotic lipoproteins and lipoprotein localization factors"/>
    <property type="match status" value="1"/>
</dbReference>
<dbReference type="InterPro" id="IPR029046">
    <property type="entry name" value="LolA/LolB/LppX"/>
</dbReference>
<dbReference type="EMBL" id="JBBMFK010000035">
    <property type="protein sequence ID" value="MEQ2444893.1"/>
    <property type="molecule type" value="Genomic_DNA"/>
</dbReference>
<keyword evidence="2" id="KW-0732">Signal</keyword>
<feature type="signal peptide" evidence="2">
    <location>
        <begin position="1"/>
        <end position="24"/>
    </location>
</feature>
<sequence>MKWMKRTAALGAAALLALSLTACSGGNADETVAAALEKVKGAASVDAVIEMAAEYTSEDQDLSVTNRMTLTTFQDPLKIKAEVALDMATGDDTYNQTITMYARKEGEDLVQYATDGTYWAKQTTTQDVLDTYNAGDTLGGYLDQASGFKKDGTETVNGADAVKYTGSISGAPLVDILDTNGYLSSISSMSEDQQEKIRANLENMPAASVTVWVDQQGYLVQMEMDMMEVIDNMEANIDETLGHPTTTEDEATNQLVSSVIRMNCSNFDAATDFEIPAEALEAEDLTTAQNTDGTQSTDGSQSTGTDGQSGAAGGAAVNE</sequence>
<evidence type="ECO:0000313" key="3">
    <source>
        <dbReference type="EMBL" id="MEQ2444893.1"/>
    </source>
</evidence>